<comment type="caution">
    <text evidence="9">The sequence shown here is derived from an EMBL/GenBank/DDBJ whole genome shotgun (WGS) entry which is preliminary data.</text>
</comment>
<evidence type="ECO:0000256" key="3">
    <source>
        <dbReference type="ARBA" id="ARBA00022475"/>
    </source>
</evidence>
<dbReference type="PANTHER" id="PTHR43744:SF9">
    <property type="entry name" value="POLYGALACTURONAN_RHAMNOGALACTURONAN TRANSPORT SYSTEM PERMEASE PROTEIN YTCP"/>
    <property type="match status" value="1"/>
</dbReference>
<evidence type="ECO:0000256" key="4">
    <source>
        <dbReference type="ARBA" id="ARBA00022692"/>
    </source>
</evidence>
<evidence type="ECO:0000313" key="10">
    <source>
        <dbReference type="Proteomes" id="UP001519887"/>
    </source>
</evidence>
<feature type="transmembrane region" description="Helical" evidence="7">
    <location>
        <begin position="138"/>
        <end position="159"/>
    </location>
</feature>
<keyword evidence="6 7" id="KW-0472">Membrane</keyword>
<evidence type="ECO:0000256" key="6">
    <source>
        <dbReference type="ARBA" id="ARBA00023136"/>
    </source>
</evidence>
<dbReference type="Gene3D" id="1.10.3720.10">
    <property type="entry name" value="MetI-like"/>
    <property type="match status" value="1"/>
</dbReference>
<name>A0ABS7C356_9BACL</name>
<feature type="transmembrane region" description="Helical" evidence="7">
    <location>
        <begin position="66"/>
        <end position="88"/>
    </location>
</feature>
<evidence type="ECO:0000313" key="9">
    <source>
        <dbReference type="EMBL" id="MBW7455320.1"/>
    </source>
</evidence>
<comment type="similarity">
    <text evidence="7">Belongs to the binding-protein-dependent transport system permease family.</text>
</comment>
<dbReference type="CDD" id="cd06261">
    <property type="entry name" value="TM_PBP2"/>
    <property type="match status" value="1"/>
</dbReference>
<dbReference type="EMBL" id="JAHZIK010000342">
    <property type="protein sequence ID" value="MBW7455320.1"/>
    <property type="molecule type" value="Genomic_DNA"/>
</dbReference>
<comment type="subcellular location">
    <subcellularLocation>
        <location evidence="1 7">Cell membrane</location>
        <topology evidence="1 7">Multi-pass membrane protein</topology>
    </subcellularLocation>
</comment>
<dbReference type="RefSeq" id="WP_210039402.1">
    <property type="nucleotide sequence ID" value="NZ_JBHLVU010000005.1"/>
</dbReference>
<dbReference type="Pfam" id="PF00528">
    <property type="entry name" value="BPD_transp_1"/>
    <property type="match status" value="1"/>
</dbReference>
<feature type="transmembrane region" description="Helical" evidence="7">
    <location>
        <begin position="180"/>
        <end position="205"/>
    </location>
</feature>
<evidence type="ECO:0000256" key="7">
    <source>
        <dbReference type="RuleBase" id="RU363032"/>
    </source>
</evidence>
<dbReference type="InterPro" id="IPR000515">
    <property type="entry name" value="MetI-like"/>
</dbReference>
<feature type="transmembrane region" description="Helical" evidence="7">
    <location>
        <begin position="12"/>
        <end position="34"/>
    </location>
</feature>
<keyword evidence="10" id="KW-1185">Reference proteome</keyword>
<protein>
    <submittedName>
        <fullName evidence="9">Carbohydrate ABC transporter permease</fullName>
    </submittedName>
</protein>
<evidence type="ECO:0000259" key="8">
    <source>
        <dbReference type="PROSITE" id="PS50928"/>
    </source>
</evidence>
<keyword evidence="4 7" id="KW-0812">Transmembrane</keyword>
<dbReference type="PROSITE" id="PS50928">
    <property type="entry name" value="ABC_TM1"/>
    <property type="match status" value="1"/>
</dbReference>
<organism evidence="9 10">
    <name type="scientific">Paenibacillus sepulcri</name>
    <dbReference type="NCBI Taxonomy" id="359917"/>
    <lineage>
        <taxon>Bacteria</taxon>
        <taxon>Bacillati</taxon>
        <taxon>Bacillota</taxon>
        <taxon>Bacilli</taxon>
        <taxon>Bacillales</taxon>
        <taxon>Paenibacillaceae</taxon>
        <taxon>Paenibacillus</taxon>
    </lineage>
</organism>
<feature type="transmembrane region" description="Helical" evidence="7">
    <location>
        <begin position="109"/>
        <end position="132"/>
    </location>
</feature>
<dbReference type="PANTHER" id="PTHR43744">
    <property type="entry name" value="ABC TRANSPORTER PERMEASE PROTEIN MG189-RELATED-RELATED"/>
    <property type="match status" value="1"/>
</dbReference>
<dbReference type="InterPro" id="IPR035906">
    <property type="entry name" value="MetI-like_sf"/>
</dbReference>
<feature type="domain" description="ABC transmembrane type-1" evidence="8">
    <location>
        <begin position="71"/>
        <end position="274"/>
    </location>
</feature>
<proteinExistence type="inferred from homology"/>
<dbReference type="SUPFAM" id="SSF161098">
    <property type="entry name" value="MetI-like"/>
    <property type="match status" value="1"/>
</dbReference>
<accession>A0ABS7C356</accession>
<feature type="transmembrane region" description="Helical" evidence="7">
    <location>
        <begin position="258"/>
        <end position="277"/>
    </location>
</feature>
<dbReference type="Proteomes" id="UP001519887">
    <property type="component" value="Unassembled WGS sequence"/>
</dbReference>
<evidence type="ECO:0000256" key="1">
    <source>
        <dbReference type="ARBA" id="ARBA00004651"/>
    </source>
</evidence>
<keyword evidence="2 7" id="KW-0813">Transport</keyword>
<gene>
    <name evidence="9" type="ORF">K0U00_14940</name>
</gene>
<evidence type="ECO:0000256" key="2">
    <source>
        <dbReference type="ARBA" id="ARBA00022448"/>
    </source>
</evidence>
<keyword evidence="5 7" id="KW-1133">Transmembrane helix</keyword>
<keyword evidence="3" id="KW-1003">Cell membrane</keyword>
<sequence>MQQANKSAPFINLFFIILSLLMIIPFILVISVSLSSEAFLTKSGYHFIPDSFTLSAYRYIFKVPDIIIRAYGITALVTLIGTAAGLLITSMIAYSISRPDYKYKNATSFYVFFTMLFSGGLVPFYILMTQYLHTKDTLWALVLPGLLNAWNVMVLKGFLSKIPMEIIESAKMDGAREWRIFFTIIMPLSTPALATMGLLIAFNYWNEWFQALLFIDNPDLVPLQLLLVRMLNSMEVITQNLDKFGIGLDMNQFPTMSARMAMVVMAAGPMMLVFPFFQRYFVQGLTVGSLKG</sequence>
<reference evidence="9 10" key="1">
    <citation type="submission" date="2021-07" db="EMBL/GenBank/DDBJ databases">
        <title>Paenibacillus radiodurans sp. nov., isolated from the southeastern edge of Tengger Desert.</title>
        <authorList>
            <person name="Zhang G."/>
        </authorList>
    </citation>
    <scope>NUCLEOTIDE SEQUENCE [LARGE SCALE GENOMIC DNA]</scope>
    <source>
        <strain evidence="9 10">CCM 7311</strain>
    </source>
</reference>
<evidence type="ECO:0000256" key="5">
    <source>
        <dbReference type="ARBA" id="ARBA00022989"/>
    </source>
</evidence>